<accession>A0A4R4KH12</accession>
<name>A0A4R4KH12_9BACT</name>
<protein>
    <submittedName>
        <fullName evidence="1">Uncharacterized protein</fullName>
    </submittedName>
</protein>
<dbReference type="RefSeq" id="WP_132116371.1">
    <property type="nucleotide sequence ID" value="NZ_SMJU01000004.1"/>
</dbReference>
<comment type="caution">
    <text evidence="1">The sequence shown here is derived from an EMBL/GenBank/DDBJ whole genome shotgun (WGS) entry which is preliminary data.</text>
</comment>
<keyword evidence="2" id="KW-1185">Reference proteome</keyword>
<reference evidence="1 2" key="1">
    <citation type="submission" date="2019-02" db="EMBL/GenBank/DDBJ databases">
        <title>Arundinibacter roseus gen. nov., sp. nov., a new member of the family Cytophagaceae.</title>
        <authorList>
            <person name="Szuroczki S."/>
            <person name="Khayer B."/>
            <person name="Sproer C."/>
            <person name="Toumi M."/>
            <person name="Szabo A."/>
            <person name="Felfoldi T."/>
            <person name="Schumann P."/>
            <person name="Toth E."/>
        </authorList>
    </citation>
    <scope>NUCLEOTIDE SEQUENCE [LARGE SCALE GENOMIC DNA]</scope>
    <source>
        <strain evidence="1 2">DMA-k-7a</strain>
    </source>
</reference>
<proteinExistence type="predicted"/>
<dbReference type="EMBL" id="SMJU01000004">
    <property type="protein sequence ID" value="TDB67083.1"/>
    <property type="molecule type" value="Genomic_DNA"/>
</dbReference>
<organism evidence="1 2">
    <name type="scientific">Arundinibacter roseus</name>
    <dbReference type="NCBI Taxonomy" id="2070510"/>
    <lineage>
        <taxon>Bacteria</taxon>
        <taxon>Pseudomonadati</taxon>
        <taxon>Bacteroidota</taxon>
        <taxon>Cytophagia</taxon>
        <taxon>Cytophagales</taxon>
        <taxon>Spirosomataceae</taxon>
        <taxon>Arundinibacter</taxon>
    </lineage>
</organism>
<gene>
    <name evidence="1" type="ORF">EZE20_08190</name>
</gene>
<evidence type="ECO:0000313" key="2">
    <source>
        <dbReference type="Proteomes" id="UP000295706"/>
    </source>
</evidence>
<sequence>MQSKRSVRIFVLIGTSLALLGSTFAWIWNRYGPTEPVSYPMYTETFRSIENASPPSAACGLELRHYRQIGREMQFELYAGVSGIAPYSVEIVQKGKRFSFDPVAHRAGKWMIIKKLPIEAGQAIIRIQSKNDPSCVASGTFTFSAQVAVEEVPEERWIRQGSDDIMLDVRPVQVGGKLFLKDFSNYQDGRTRVYLIDTRVVDNLEQGIEIQPGYLYSVIACWIDAPYSEWWNHLRTRTIRQQNIWVDVPLTKPVTETSLSQITIPEWFTLSRKHTVFFDTKFPEFSPIQGKLVMQYRLNANVPTQNYFNRGITHLPKWEPDIPPAKAHWTEPPGFFGDKDADWFEGLSRQEVEAYADQVFPSNVYAFDFEFWQQEYSTAIKQRLIWFAQRVKKNNPNIQLFDYWGGSAYHNPNFRKNNKINPSAFMEDYERPKSTYLNFDPLPDGQTLADFTSITPVDVYPKSFFGETPDGLTPNNYLVLAGIHTARINRLFPFQEKNKTIWYAWNRYMPLYKDPAVPWNVATSEPAGDLVFDELVTMPASQALAISLFSLIESDGYYLWHDNQAMGNGENNYDLNQKESGNFQWFPADGKTPFSAFRKNVVGPASPRYWDYPTEFFALGNWMAKQVEDILVDGKSMDLDFKQNGEWQKASPKQAVTAATKQLPFVMGIVNGSKIVILALDSFQKPTENKSIEVRLPSGKIERINLYGNWPSLYRGTM</sequence>
<dbReference type="AlphaFoldDB" id="A0A4R4KH12"/>
<dbReference type="Proteomes" id="UP000295706">
    <property type="component" value="Unassembled WGS sequence"/>
</dbReference>
<evidence type="ECO:0000313" key="1">
    <source>
        <dbReference type="EMBL" id="TDB67083.1"/>
    </source>
</evidence>
<dbReference type="OrthoDB" id="902589at2"/>